<dbReference type="Proteomes" id="UP000235162">
    <property type="component" value="Unassembled WGS sequence"/>
</dbReference>
<feature type="signal peptide" evidence="1">
    <location>
        <begin position="1"/>
        <end position="20"/>
    </location>
</feature>
<accession>A0AAP8MG99</accession>
<dbReference type="Pfam" id="PF20420">
    <property type="entry name" value="DUF6702"/>
    <property type="match status" value="1"/>
</dbReference>
<keyword evidence="1" id="KW-0732">Signal</keyword>
<dbReference type="KEGG" id="hja:BST95_16560"/>
<evidence type="ECO:0000313" key="2">
    <source>
        <dbReference type="EMBL" id="PLW87323.1"/>
    </source>
</evidence>
<reference evidence="2 3" key="1">
    <citation type="submission" date="2018-01" db="EMBL/GenBank/DDBJ databases">
        <title>The draft genome sequence of Halioglobus japonicus S1-36.</title>
        <authorList>
            <person name="Du Z.-J."/>
            <person name="Shi M.-J."/>
        </authorList>
    </citation>
    <scope>NUCLEOTIDE SEQUENCE [LARGE SCALE GENOMIC DNA]</scope>
    <source>
        <strain evidence="2 3">S1-36</strain>
    </source>
</reference>
<name>A0AAP8MG99_9GAMM</name>
<evidence type="ECO:0000256" key="1">
    <source>
        <dbReference type="SAM" id="SignalP"/>
    </source>
</evidence>
<sequence>MIPRLLRLVAALLLATQAWAHPSHTSFAEIGWSADGDALEVALRVIPEDVEELLSSRQQRQVVLVDTPEVRQWLEAWLNEEFRVYADGPSLPVQLQSLDLESYRASWLFFTVAAPKANTLSLQNRLLLSHNTHERGRVQINTVQRLWQPASDRMTFTDEQPQPLWAPAP</sequence>
<feature type="chain" id="PRO_5042952246" evidence="1">
    <location>
        <begin position="21"/>
        <end position="169"/>
    </location>
</feature>
<dbReference type="EMBL" id="PKUR01000001">
    <property type="protein sequence ID" value="PLW87323.1"/>
    <property type="molecule type" value="Genomic_DNA"/>
</dbReference>
<keyword evidence="3" id="KW-1185">Reference proteome</keyword>
<dbReference type="AlphaFoldDB" id="A0AAP8MG99"/>
<evidence type="ECO:0000313" key="3">
    <source>
        <dbReference type="Proteomes" id="UP000235162"/>
    </source>
</evidence>
<protein>
    <submittedName>
        <fullName evidence="2">Uncharacterized protein</fullName>
    </submittedName>
</protein>
<comment type="caution">
    <text evidence="2">The sequence shown here is derived from an EMBL/GenBank/DDBJ whole genome shotgun (WGS) entry which is preliminary data.</text>
</comment>
<dbReference type="RefSeq" id="WP_084200598.1">
    <property type="nucleotide sequence ID" value="NZ_BMYL01000001.1"/>
</dbReference>
<proteinExistence type="predicted"/>
<dbReference type="InterPro" id="IPR046525">
    <property type="entry name" value="DUF6702"/>
</dbReference>
<organism evidence="2 3">
    <name type="scientific">Halioglobus japonicus</name>
    <dbReference type="NCBI Taxonomy" id="930805"/>
    <lineage>
        <taxon>Bacteria</taxon>
        <taxon>Pseudomonadati</taxon>
        <taxon>Pseudomonadota</taxon>
        <taxon>Gammaproteobacteria</taxon>
        <taxon>Cellvibrionales</taxon>
        <taxon>Halieaceae</taxon>
        <taxon>Halioglobus</taxon>
    </lineage>
</organism>
<gene>
    <name evidence="2" type="ORF">C0029_01640</name>
</gene>